<accession>A0AC60QIP7</accession>
<dbReference type="Proteomes" id="UP000805193">
    <property type="component" value="Unassembled WGS sequence"/>
</dbReference>
<proteinExistence type="predicted"/>
<name>A0AC60QIP7_IXOPE</name>
<comment type="caution">
    <text evidence="1">The sequence shown here is derived from an EMBL/GenBank/DDBJ whole genome shotgun (WGS) entry which is preliminary data.</text>
</comment>
<gene>
    <name evidence="1" type="ORF">HPB47_020525</name>
</gene>
<reference evidence="1 2" key="1">
    <citation type="journal article" date="2020" name="Cell">
        <title>Large-Scale Comparative Analyses of Tick Genomes Elucidate Their Genetic Diversity and Vector Capacities.</title>
        <authorList>
            <consortium name="Tick Genome and Microbiome Consortium (TIGMIC)"/>
            <person name="Jia N."/>
            <person name="Wang J."/>
            <person name="Shi W."/>
            <person name="Du L."/>
            <person name="Sun Y."/>
            <person name="Zhan W."/>
            <person name="Jiang J.F."/>
            <person name="Wang Q."/>
            <person name="Zhang B."/>
            <person name="Ji P."/>
            <person name="Bell-Sakyi L."/>
            <person name="Cui X.M."/>
            <person name="Yuan T.T."/>
            <person name="Jiang B.G."/>
            <person name="Yang W.F."/>
            <person name="Lam T.T."/>
            <person name="Chang Q.C."/>
            <person name="Ding S.J."/>
            <person name="Wang X.J."/>
            <person name="Zhu J.G."/>
            <person name="Ruan X.D."/>
            <person name="Zhao L."/>
            <person name="Wei J.T."/>
            <person name="Ye R.Z."/>
            <person name="Que T.C."/>
            <person name="Du C.H."/>
            <person name="Zhou Y.H."/>
            <person name="Cheng J.X."/>
            <person name="Dai P.F."/>
            <person name="Guo W.B."/>
            <person name="Han X.H."/>
            <person name="Huang E.J."/>
            <person name="Li L.F."/>
            <person name="Wei W."/>
            <person name="Gao Y.C."/>
            <person name="Liu J.Z."/>
            <person name="Shao H.Z."/>
            <person name="Wang X."/>
            <person name="Wang C.C."/>
            <person name="Yang T.C."/>
            <person name="Huo Q.B."/>
            <person name="Li W."/>
            <person name="Chen H.Y."/>
            <person name="Chen S.E."/>
            <person name="Zhou L.G."/>
            <person name="Ni X.B."/>
            <person name="Tian J.H."/>
            <person name="Sheng Y."/>
            <person name="Liu T."/>
            <person name="Pan Y.S."/>
            <person name="Xia L.Y."/>
            <person name="Li J."/>
            <person name="Zhao F."/>
            <person name="Cao W.C."/>
        </authorList>
    </citation>
    <scope>NUCLEOTIDE SEQUENCE [LARGE SCALE GENOMIC DNA]</scope>
    <source>
        <strain evidence="1">Iper-2018</strain>
    </source>
</reference>
<evidence type="ECO:0000313" key="1">
    <source>
        <dbReference type="EMBL" id="KAG0432776.1"/>
    </source>
</evidence>
<evidence type="ECO:0000313" key="2">
    <source>
        <dbReference type="Proteomes" id="UP000805193"/>
    </source>
</evidence>
<protein>
    <submittedName>
        <fullName evidence="1">Uncharacterized protein</fullName>
    </submittedName>
</protein>
<sequence length="86" mass="8878">MDPFGGRHRTAASFSPMGPSEPMGQKAAGSPGTAGSRGSLFKAETSSPNKKLLHHNESTAATTMTQRGVFNDGGPTGAFASDRRGR</sequence>
<organism evidence="1 2">
    <name type="scientific">Ixodes persulcatus</name>
    <name type="common">Taiga tick</name>
    <dbReference type="NCBI Taxonomy" id="34615"/>
    <lineage>
        <taxon>Eukaryota</taxon>
        <taxon>Metazoa</taxon>
        <taxon>Ecdysozoa</taxon>
        <taxon>Arthropoda</taxon>
        <taxon>Chelicerata</taxon>
        <taxon>Arachnida</taxon>
        <taxon>Acari</taxon>
        <taxon>Parasitiformes</taxon>
        <taxon>Ixodida</taxon>
        <taxon>Ixodoidea</taxon>
        <taxon>Ixodidae</taxon>
        <taxon>Ixodinae</taxon>
        <taxon>Ixodes</taxon>
    </lineage>
</organism>
<dbReference type="EMBL" id="JABSTQ010009118">
    <property type="protein sequence ID" value="KAG0432776.1"/>
    <property type="molecule type" value="Genomic_DNA"/>
</dbReference>
<keyword evidence="2" id="KW-1185">Reference proteome</keyword>